<dbReference type="SUPFAM" id="SSF50475">
    <property type="entry name" value="FMN-binding split barrel"/>
    <property type="match status" value="1"/>
</dbReference>
<proteinExistence type="inferred from homology"/>
<reference evidence="8 10" key="3">
    <citation type="submission" date="2016-08" db="EMBL/GenBank/DDBJ databases">
        <authorList>
            <person name="Seilhamer J.J."/>
        </authorList>
    </citation>
    <scope>NUCLEOTIDE SEQUENCE [LARGE SCALE GENOMIC DNA]</scope>
    <source>
        <strain evidence="8 10">NML150140-1</strain>
    </source>
</reference>
<keyword evidence="11" id="KW-1185">Reference proteome</keyword>
<feature type="domain" description="Flavin reductase like" evidence="4">
    <location>
        <begin position="11"/>
        <end position="157"/>
    </location>
</feature>
<sequence length="189" mass="20705">MGKQEWKPGNMLYPLPAVMVSCADKAGNSNILTVAWAGTVCSNPPMVSISVRPERYSYAMLQETGEFVINLTTQKLAFATDLCGVKSGRDTDKWKEAHLTPVPGKAVKAPLIKESPVSLECRVRQAMALGSHTMFVAEVVSVSVDEAYLDKNNRFHLEKADPICYSHGMYFALGKAIGKFGYSVAKKKK</sequence>
<dbReference type="Proteomes" id="UP000094271">
    <property type="component" value="Unassembled WGS sequence"/>
</dbReference>
<evidence type="ECO:0000313" key="5">
    <source>
        <dbReference type="EMBL" id="ODM08780.1"/>
    </source>
</evidence>
<dbReference type="Proteomes" id="UP000095003">
    <property type="component" value="Unassembled WGS sequence"/>
</dbReference>
<dbReference type="EMBL" id="MCGI01000003">
    <property type="protein sequence ID" value="ODM10816.1"/>
    <property type="molecule type" value="Genomic_DNA"/>
</dbReference>
<evidence type="ECO:0000259" key="4">
    <source>
        <dbReference type="SMART" id="SM00903"/>
    </source>
</evidence>
<dbReference type="EMBL" id="MEHD01000032">
    <property type="protein sequence ID" value="ODR51667.1"/>
    <property type="molecule type" value="Genomic_DNA"/>
</dbReference>
<name>A0A1E3AJ97_9FIRM</name>
<dbReference type="InterPro" id="IPR002563">
    <property type="entry name" value="Flavin_Rdtase-like_dom"/>
</dbReference>
<dbReference type="GeneID" id="93302525"/>
<evidence type="ECO:0000313" key="10">
    <source>
        <dbReference type="Proteomes" id="UP000094271"/>
    </source>
</evidence>
<gene>
    <name evidence="5" type="primary">flr_1</name>
    <name evidence="6" type="ORF">BEH84_03245</name>
    <name evidence="8" type="ORF">BEI59_05100</name>
    <name evidence="5" type="ORF">BEI61_00409</name>
    <name evidence="7" type="ORF">BEI63_20985</name>
</gene>
<dbReference type="EMBL" id="MEHA01000003">
    <property type="protein sequence ID" value="ODR53942.1"/>
    <property type="molecule type" value="Genomic_DNA"/>
</dbReference>
<evidence type="ECO:0000256" key="2">
    <source>
        <dbReference type="ARBA" id="ARBA00022630"/>
    </source>
</evidence>
<evidence type="ECO:0000256" key="3">
    <source>
        <dbReference type="ARBA" id="ARBA00038054"/>
    </source>
</evidence>
<dbReference type="PATRIC" id="fig|1432052.3.peg.3587"/>
<dbReference type="PANTHER" id="PTHR43567">
    <property type="entry name" value="FLAVOREDOXIN-RELATED-RELATED"/>
    <property type="match status" value="1"/>
</dbReference>
<dbReference type="GO" id="GO:0010181">
    <property type="term" value="F:FMN binding"/>
    <property type="evidence" value="ECO:0007669"/>
    <property type="project" value="InterPro"/>
</dbReference>
<dbReference type="Proteomes" id="UP000094869">
    <property type="component" value="Unassembled WGS sequence"/>
</dbReference>
<dbReference type="InterPro" id="IPR012349">
    <property type="entry name" value="Split_barrel_FMN-bd"/>
</dbReference>
<reference evidence="9 12" key="1">
    <citation type="submission" date="2016-07" db="EMBL/GenBank/DDBJ databases">
        <title>Characterization of isolates of Eisenbergiella tayi derived from blood cultures, using whole genome sequencing.</title>
        <authorList>
            <person name="Burdz T."/>
            <person name="Wiebe D."/>
            <person name="Huynh C."/>
            <person name="Bernard K."/>
        </authorList>
    </citation>
    <scope>NUCLEOTIDE SEQUENCE [LARGE SCALE GENOMIC DNA]</scope>
    <source>
        <strain evidence="5 9">NML 110608</strain>
        <strain evidence="6 12">NML 120489</strain>
    </source>
</reference>
<organism evidence="5 9">
    <name type="scientific">Eisenbergiella tayi</name>
    <dbReference type="NCBI Taxonomy" id="1432052"/>
    <lineage>
        <taxon>Bacteria</taxon>
        <taxon>Bacillati</taxon>
        <taxon>Bacillota</taxon>
        <taxon>Clostridia</taxon>
        <taxon>Lachnospirales</taxon>
        <taxon>Lachnospiraceae</taxon>
        <taxon>Eisenbergiella</taxon>
    </lineage>
</organism>
<dbReference type="AlphaFoldDB" id="A0A1E3AJ97"/>
<evidence type="ECO:0000313" key="6">
    <source>
        <dbReference type="EMBL" id="ODM10816.1"/>
    </source>
</evidence>
<dbReference type="InterPro" id="IPR052174">
    <property type="entry name" value="Flavoredoxin"/>
</dbReference>
<keyword evidence="2" id="KW-0285">Flavoprotein</keyword>
<evidence type="ECO:0000313" key="12">
    <source>
        <dbReference type="Proteomes" id="UP000095003"/>
    </source>
</evidence>
<dbReference type="Gene3D" id="2.30.110.10">
    <property type="entry name" value="Electron Transport, Fmn-binding Protein, Chain A"/>
    <property type="match status" value="1"/>
</dbReference>
<reference evidence="7 11" key="2">
    <citation type="submission" date="2016-08" db="EMBL/GenBank/DDBJ databases">
        <title>Characterization of Isolates of Eisenbergiella tayi Derived from Blood Cultures, Using Whole Genome Sequencing.</title>
        <authorList>
            <person name="Bernier A.-M."/>
            <person name="Burdz T."/>
            <person name="Wiebe D."/>
            <person name="Bernard K."/>
        </authorList>
    </citation>
    <scope>NUCLEOTIDE SEQUENCE [LARGE SCALE GENOMIC DNA]</scope>
    <source>
        <strain evidence="7 11">NML120146</strain>
    </source>
</reference>
<dbReference type="PROSITE" id="PS51257">
    <property type="entry name" value="PROKAR_LIPOPROTEIN"/>
    <property type="match status" value="1"/>
</dbReference>
<evidence type="ECO:0000313" key="9">
    <source>
        <dbReference type="Proteomes" id="UP000094067"/>
    </source>
</evidence>
<protein>
    <submittedName>
        <fullName evidence="7">Flavin reductase</fullName>
    </submittedName>
    <submittedName>
        <fullName evidence="5">Flavoredoxin</fullName>
    </submittedName>
</protein>
<accession>A0A1E3AJ97</accession>
<dbReference type="SMART" id="SM00903">
    <property type="entry name" value="Flavin_Reduct"/>
    <property type="match status" value="1"/>
</dbReference>
<dbReference type="PANTHER" id="PTHR43567:SF1">
    <property type="entry name" value="FLAVOREDOXIN"/>
    <property type="match status" value="1"/>
</dbReference>
<dbReference type="RefSeq" id="WP_069151073.1">
    <property type="nucleotide sequence ID" value="NZ_BAABXS010000001.1"/>
</dbReference>
<comment type="cofactor">
    <cofactor evidence="1">
        <name>FMN</name>
        <dbReference type="ChEBI" id="CHEBI:58210"/>
    </cofactor>
</comment>
<comment type="similarity">
    <text evidence="3">Belongs to the flavoredoxin family.</text>
</comment>
<dbReference type="Proteomes" id="UP000094067">
    <property type="component" value="Unassembled WGS sequence"/>
</dbReference>
<dbReference type="GO" id="GO:0016646">
    <property type="term" value="F:oxidoreductase activity, acting on the CH-NH group of donors, NAD or NADP as acceptor"/>
    <property type="evidence" value="ECO:0007669"/>
    <property type="project" value="UniProtKB-ARBA"/>
</dbReference>
<evidence type="ECO:0000313" key="11">
    <source>
        <dbReference type="Proteomes" id="UP000094869"/>
    </source>
</evidence>
<dbReference type="Pfam" id="PF01613">
    <property type="entry name" value="Flavin_Reduct"/>
    <property type="match status" value="1"/>
</dbReference>
<comment type="caution">
    <text evidence="5">The sequence shown here is derived from an EMBL/GenBank/DDBJ whole genome shotgun (WGS) entry which is preliminary data.</text>
</comment>
<dbReference type="EMBL" id="MCGH01000001">
    <property type="protein sequence ID" value="ODM08780.1"/>
    <property type="molecule type" value="Genomic_DNA"/>
</dbReference>
<evidence type="ECO:0000256" key="1">
    <source>
        <dbReference type="ARBA" id="ARBA00001917"/>
    </source>
</evidence>
<dbReference type="OrthoDB" id="9794638at2"/>
<evidence type="ECO:0000313" key="7">
    <source>
        <dbReference type="EMBL" id="ODR51667.1"/>
    </source>
</evidence>
<evidence type="ECO:0000313" key="8">
    <source>
        <dbReference type="EMBL" id="ODR53942.1"/>
    </source>
</evidence>